<gene>
    <name evidence="2" type="ORF">AQS8620_02462</name>
</gene>
<dbReference type="Pfam" id="PF13403">
    <property type="entry name" value="Hint_2"/>
    <property type="match status" value="1"/>
</dbReference>
<dbReference type="EMBL" id="FWFS01000009">
    <property type="protein sequence ID" value="SLN55870.1"/>
    <property type="molecule type" value="Genomic_DNA"/>
</dbReference>
<dbReference type="OrthoDB" id="6305173at2"/>
<keyword evidence="3" id="KW-1185">Reference proteome</keyword>
<dbReference type="Gene3D" id="2.170.16.10">
    <property type="entry name" value="Hedgehog/Intein (Hint) domain"/>
    <property type="match status" value="1"/>
</dbReference>
<proteinExistence type="predicted"/>
<dbReference type="SUPFAM" id="SSF51294">
    <property type="entry name" value="Hedgehog/intein (Hint) domain"/>
    <property type="match status" value="1"/>
</dbReference>
<sequence length="371" mass="39390">MAQQTISIFATSGVSITRDLDGKTPQNGNVITNALNGNAFSWERPSDLTIKISGPTTSITFEDADGVLTDDPFSGSSVIDQRLTQAVTLDGVTYTPNAETTRWKFPAPVNVENEYEVTLYDGAGTAYRMVGVSITTGYTTKVVGVMFDGAQPPAGTVLHYIQGVSTYAGSGQSLVIPTAAVCFLAGTLIETPTGPVAIEDLQAGMLVQTLGKGAQPIRWIGRSTVCGLGTLAPVRFAAGAIGNNRDLFLSPNHRVLLQSPLAELNYGESDVLVPAKALVNGTTVARVPQRRADYLHLMLDSHEMVFCEGIASESLFSGDIALGVLCAEALAEIQAIFPQLHTHPMRFGHLGLTMSQAQHLARLNNYGGVHL</sequence>
<dbReference type="RefSeq" id="WP_085837182.1">
    <property type="nucleotide sequence ID" value="NZ_FWFS01000009.1"/>
</dbReference>
<evidence type="ECO:0000259" key="1">
    <source>
        <dbReference type="Pfam" id="PF13403"/>
    </source>
</evidence>
<feature type="domain" description="Hedgehog/Intein (Hint)" evidence="1">
    <location>
        <begin position="181"/>
        <end position="318"/>
    </location>
</feature>
<evidence type="ECO:0000313" key="2">
    <source>
        <dbReference type="EMBL" id="SLN55870.1"/>
    </source>
</evidence>
<reference evidence="2 3" key="1">
    <citation type="submission" date="2017-03" db="EMBL/GenBank/DDBJ databases">
        <authorList>
            <person name="Afonso C.L."/>
            <person name="Miller P.J."/>
            <person name="Scott M.A."/>
            <person name="Spackman E."/>
            <person name="Goraichik I."/>
            <person name="Dimitrov K.M."/>
            <person name="Suarez D.L."/>
            <person name="Swayne D.E."/>
        </authorList>
    </citation>
    <scope>NUCLEOTIDE SEQUENCE [LARGE SCALE GENOMIC DNA]</scope>
    <source>
        <strain evidence="2 3">CECT 8620</strain>
    </source>
</reference>
<organism evidence="2 3">
    <name type="scientific">Aquimixticola soesokkakensis</name>
    <dbReference type="NCBI Taxonomy" id="1519096"/>
    <lineage>
        <taxon>Bacteria</taxon>
        <taxon>Pseudomonadati</taxon>
        <taxon>Pseudomonadota</taxon>
        <taxon>Alphaproteobacteria</taxon>
        <taxon>Rhodobacterales</taxon>
        <taxon>Paracoccaceae</taxon>
        <taxon>Aquimixticola</taxon>
    </lineage>
</organism>
<dbReference type="InterPro" id="IPR028992">
    <property type="entry name" value="Hedgehog/Intein_dom"/>
</dbReference>
<protein>
    <recommendedName>
        <fullName evidence="1">Hedgehog/Intein (Hint) domain-containing protein</fullName>
    </recommendedName>
</protein>
<dbReference type="AlphaFoldDB" id="A0A1Y5TA90"/>
<name>A0A1Y5TA90_9RHOB</name>
<evidence type="ECO:0000313" key="3">
    <source>
        <dbReference type="Proteomes" id="UP000193862"/>
    </source>
</evidence>
<dbReference type="InterPro" id="IPR036844">
    <property type="entry name" value="Hint_dom_sf"/>
</dbReference>
<accession>A0A1Y5TA90</accession>
<dbReference type="Proteomes" id="UP000193862">
    <property type="component" value="Unassembled WGS sequence"/>
</dbReference>